<feature type="region of interest" description="Disordered" evidence="1">
    <location>
        <begin position="132"/>
        <end position="164"/>
    </location>
</feature>
<accession>A0A2Z6LYG6</accession>
<evidence type="ECO:0008006" key="4">
    <source>
        <dbReference type="Google" id="ProtNLM"/>
    </source>
</evidence>
<dbReference type="EMBL" id="DF973249">
    <property type="protein sequence ID" value="GAU22573.1"/>
    <property type="molecule type" value="Genomic_DNA"/>
</dbReference>
<dbReference type="AlphaFoldDB" id="A0A2Z6LYG6"/>
<reference evidence="3" key="1">
    <citation type="journal article" date="2017" name="Front. Plant Sci.">
        <title>Climate Clever Clovers: New Paradigm to Reduce the Environmental Footprint of Ruminants by Breeding Low Methanogenic Forages Utilizing Haplotype Variation.</title>
        <authorList>
            <person name="Kaur P."/>
            <person name="Appels R."/>
            <person name="Bayer P.E."/>
            <person name="Keeble-Gagnere G."/>
            <person name="Wang J."/>
            <person name="Hirakawa H."/>
            <person name="Shirasawa K."/>
            <person name="Vercoe P."/>
            <person name="Stefanova K."/>
            <person name="Durmic Z."/>
            <person name="Nichols P."/>
            <person name="Revell C."/>
            <person name="Isobe S.N."/>
            <person name="Edwards D."/>
            <person name="Erskine W."/>
        </authorList>
    </citation>
    <scope>NUCLEOTIDE SEQUENCE [LARGE SCALE GENOMIC DNA]</scope>
    <source>
        <strain evidence="3">cv. Daliak</strain>
    </source>
</reference>
<evidence type="ECO:0000313" key="2">
    <source>
        <dbReference type="EMBL" id="GAU22573.1"/>
    </source>
</evidence>
<dbReference type="InterPro" id="IPR038765">
    <property type="entry name" value="Papain-like_cys_pep_sf"/>
</dbReference>
<feature type="region of interest" description="Disordered" evidence="1">
    <location>
        <begin position="76"/>
        <end position="101"/>
    </location>
</feature>
<dbReference type="Proteomes" id="UP000242715">
    <property type="component" value="Unassembled WGS sequence"/>
</dbReference>
<proteinExistence type="predicted"/>
<feature type="compositionally biased region" description="Polar residues" evidence="1">
    <location>
        <begin position="147"/>
        <end position="164"/>
    </location>
</feature>
<evidence type="ECO:0000313" key="3">
    <source>
        <dbReference type="Proteomes" id="UP000242715"/>
    </source>
</evidence>
<evidence type="ECO:0000256" key="1">
    <source>
        <dbReference type="SAM" id="MobiDB-lite"/>
    </source>
</evidence>
<keyword evidence="3" id="KW-1185">Reference proteome</keyword>
<dbReference type="OrthoDB" id="1427929at2759"/>
<gene>
    <name evidence="2" type="ORF">TSUD_93410</name>
</gene>
<dbReference type="Gene3D" id="3.40.395.10">
    <property type="entry name" value="Adenoviral Proteinase, Chain A"/>
    <property type="match status" value="1"/>
</dbReference>
<protein>
    <recommendedName>
        <fullName evidence="4">Ubiquitin-like protease family profile domain-containing protein</fullName>
    </recommendedName>
</protein>
<organism evidence="2 3">
    <name type="scientific">Trifolium subterraneum</name>
    <name type="common">Subterranean clover</name>
    <dbReference type="NCBI Taxonomy" id="3900"/>
    <lineage>
        <taxon>Eukaryota</taxon>
        <taxon>Viridiplantae</taxon>
        <taxon>Streptophyta</taxon>
        <taxon>Embryophyta</taxon>
        <taxon>Tracheophyta</taxon>
        <taxon>Spermatophyta</taxon>
        <taxon>Magnoliopsida</taxon>
        <taxon>eudicotyledons</taxon>
        <taxon>Gunneridae</taxon>
        <taxon>Pentapetalae</taxon>
        <taxon>rosids</taxon>
        <taxon>fabids</taxon>
        <taxon>Fabales</taxon>
        <taxon>Fabaceae</taxon>
        <taxon>Papilionoideae</taxon>
        <taxon>50 kb inversion clade</taxon>
        <taxon>NPAAA clade</taxon>
        <taxon>Hologalegina</taxon>
        <taxon>IRL clade</taxon>
        <taxon>Trifolieae</taxon>
        <taxon>Trifolium</taxon>
    </lineage>
</organism>
<sequence length="457" mass="52299">MTINGNGKGILPIKHQRAAEKEESSDVLHTMKVLKSDVDAAMDILRVHSSQMDELKNMVSVMLGKLVIIETMLQKPPKTSEPKRSKTPISKQKIVAKSPVSRSSSEYNVDNVIFLSDDDDMDKTKASANMSNIHSTCSKGSKMKNKLSPTRNPPTITKRLSFSTSPTGRHFKVPKLEIKENKIMCKTNFVTTEEMKLQPVEEHVSCYVFNVNNDLSEELFKVETLKGSRKEFQTLCPGRIIDNEIIHMMSFKMNWIEKNAASQTIWSLPPSFVRDVYCGLTIEELIKKYGKNWMPHFENLKHIYLPIEDCVGNWFLMVAAIDDQVLYHLDPGFERRNIIPRQLVIKKMWQVITKMVQTMVETNYFPPEFLCEVHQTIDIWDTAEPVGLVSEGFCQHSAVWVLQWLAMGSSFTPNIHVMLKEDVVRMKAAMDLLLGDHNEYKSILVEKAEEAWNNMNA</sequence>
<dbReference type="SUPFAM" id="SSF54001">
    <property type="entry name" value="Cysteine proteinases"/>
    <property type="match status" value="1"/>
</dbReference>
<name>A0A2Z6LYG6_TRISU</name>